<dbReference type="AlphaFoldDB" id="X1KZ47"/>
<evidence type="ECO:0000256" key="4">
    <source>
        <dbReference type="ARBA" id="ARBA00022723"/>
    </source>
</evidence>
<dbReference type="SUPFAM" id="SSF53649">
    <property type="entry name" value="Alkaline phosphatase-like"/>
    <property type="match status" value="1"/>
</dbReference>
<evidence type="ECO:0000256" key="2">
    <source>
        <dbReference type="ARBA" id="ARBA00010373"/>
    </source>
</evidence>
<dbReference type="GO" id="GO:0005829">
    <property type="term" value="C:cytosol"/>
    <property type="evidence" value="ECO:0007669"/>
    <property type="project" value="TreeGrafter"/>
</dbReference>
<accession>X1KZ47</accession>
<protein>
    <recommendedName>
        <fullName evidence="7">Metalloenzyme domain-containing protein</fullName>
    </recommendedName>
</protein>
<evidence type="ECO:0000256" key="6">
    <source>
        <dbReference type="ARBA" id="ARBA00023235"/>
    </source>
</evidence>
<dbReference type="InterPro" id="IPR006124">
    <property type="entry name" value="Metalloenzyme"/>
</dbReference>
<dbReference type="Pfam" id="PF01676">
    <property type="entry name" value="Metalloenzyme"/>
    <property type="match status" value="1"/>
</dbReference>
<feature type="non-terminal residue" evidence="8">
    <location>
        <position position="383"/>
    </location>
</feature>
<keyword evidence="3" id="KW-0963">Cytoplasm</keyword>
<evidence type="ECO:0000313" key="8">
    <source>
        <dbReference type="EMBL" id="GAH98925.1"/>
    </source>
</evidence>
<evidence type="ECO:0000256" key="1">
    <source>
        <dbReference type="ARBA" id="ARBA00001936"/>
    </source>
</evidence>
<dbReference type="CDD" id="cd16009">
    <property type="entry name" value="PPM"/>
    <property type="match status" value="1"/>
</dbReference>
<gene>
    <name evidence="8" type="ORF">S06H3_04700</name>
</gene>
<dbReference type="InterPro" id="IPR017850">
    <property type="entry name" value="Alkaline_phosphatase_core_sf"/>
</dbReference>
<dbReference type="InterPro" id="IPR024052">
    <property type="entry name" value="Phosphopentomutase_DeoB_cap_sf"/>
</dbReference>
<dbReference type="PIRSF" id="PIRSF001491">
    <property type="entry name" value="Ppentomutase"/>
    <property type="match status" value="1"/>
</dbReference>
<dbReference type="GO" id="GO:0009117">
    <property type="term" value="P:nucleotide metabolic process"/>
    <property type="evidence" value="ECO:0007669"/>
    <property type="project" value="InterPro"/>
</dbReference>
<dbReference type="GO" id="GO:0000287">
    <property type="term" value="F:magnesium ion binding"/>
    <property type="evidence" value="ECO:0007669"/>
    <property type="project" value="InterPro"/>
</dbReference>
<dbReference type="Gene3D" id="3.40.720.10">
    <property type="entry name" value="Alkaline Phosphatase, subunit A"/>
    <property type="match status" value="1"/>
</dbReference>
<reference evidence="8" key="1">
    <citation type="journal article" date="2014" name="Front. Microbiol.">
        <title>High frequency of phylogenetically diverse reductive dehalogenase-homologous genes in deep subseafloor sedimentary metagenomes.</title>
        <authorList>
            <person name="Kawai M."/>
            <person name="Futagami T."/>
            <person name="Toyoda A."/>
            <person name="Takaki Y."/>
            <person name="Nishi S."/>
            <person name="Hori S."/>
            <person name="Arai W."/>
            <person name="Tsubouchi T."/>
            <person name="Morono Y."/>
            <person name="Uchiyama I."/>
            <person name="Ito T."/>
            <person name="Fujiyama A."/>
            <person name="Inagaki F."/>
            <person name="Takami H."/>
        </authorList>
    </citation>
    <scope>NUCLEOTIDE SEQUENCE</scope>
    <source>
        <strain evidence="8">Expedition CK06-06</strain>
    </source>
</reference>
<dbReference type="EMBL" id="BARV01001672">
    <property type="protein sequence ID" value="GAH98925.1"/>
    <property type="molecule type" value="Genomic_DNA"/>
</dbReference>
<organism evidence="8">
    <name type="scientific">marine sediment metagenome</name>
    <dbReference type="NCBI Taxonomy" id="412755"/>
    <lineage>
        <taxon>unclassified sequences</taxon>
        <taxon>metagenomes</taxon>
        <taxon>ecological metagenomes</taxon>
    </lineage>
</organism>
<dbReference type="Gene3D" id="3.30.70.1250">
    <property type="entry name" value="Phosphopentomutase"/>
    <property type="match status" value="1"/>
</dbReference>
<dbReference type="PANTHER" id="PTHR21110">
    <property type="entry name" value="PHOSPHOPENTOMUTASE"/>
    <property type="match status" value="1"/>
</dbReference>
<dbReference type="PANTHER" id="PTHR21110:SF0">
    <property type="entry name" value="PHOSPHOPENTOMUTASE"/>
    <property type="match status" value="1"/>
</dbReference>
<dbReference type="HAMAP" id="MF_00740">
    <property type="entry name" value="Phosphopentomut"/>
    <property type="match status" value="1"/>
</dbReference>
<comment type="caution">
    <text evidence="8">The sequence shown here is derived from an EMBL/GenBank/DDBJ whole genome shotgun (WGS) entry which is preliminary data.</text>
</comment>
<comment type="similarity">
    <text evidence="2">Belongs to the phosphopentomutase family.</text>
</comment>
<feature type="domain" description="Metalloenzyme" evidence="7">
    <location>
        <begin position="6"/>
        <end position="378"/>
    </location>
</feature>
<dbReference type="NCBIfam" id="TIGR01696">
    <property type="entry name" value="deoB"/>
    <property type="match status" value="1"/>
</dbReference>
<evidence type="ECO:0000259" key="7">
    <source>
        <dbReference type="Pfam" id="PF01676"/>
    </source>
</evidence>
<evidence type="ECO:0000256" key="3">
    <source>
        <dbReference type="ARBA" id="ARBA00022490"/>
    </source>
</evidence>
<dbReference type="SUPFAM" id="SSF143856">
    <property type="entry name" value="DeoB insert domain-like"/>
    <property type="match status" value="1"/>
</dbReference>
<proteinExistence type="inferred from homology"/>
<keyword evidence="5" id="KW-0464">Manganese</keyword>
<keyword evidence="4" id="KW-0479">Metal-binding</keyword>
<dbReference type="GO" id="GO:0008973">
    <property type="term" value="F:phosphopentomutase activity"/>
    <property type="evidence" value="ECO:0007669"/>
    <property type="project" value="InterPro"/>
</dbReference>
<evidence type="ECO:0000256" key="5">
    <source>
        <dbReference type="ARBA" id="ARBA00023211"/>
    </source>
</evidence>
<dbReference type="NCBIfam" id="NF003766">
    <property type="entry name" value="PRK05362.1"/>
    <property type="match status" value="1"/>
</dbReference>
<dbReference type="GO" id="GO:0043094">
    <property type="term" value="P:metabolic compound salvage"/>
    <property type="evidence" value="ECO:0007669"/>
    <property type="project" value="InterPro"/>
</dbReference>
<dbReference type="FunFam" id="3.30.70.1250:FF:000001">
    <property type="entry name" value="Phosphopentomutase"/>
    <property type="match status" value="1"/>
</dbReference>
<dbReference type="InterPro" id="IPR010045">
    <property type="entry name" value="DeoB"/>
</dbReference>
<keyword evidence="6" id="KW-0413">Isomerase</keyword>
<name>X1KZ47_9ZZZZ</name>
<comment type="cofactor">
    <cofactor evidence="1">
        <name>Mn(2+)</name>
        <dbReference type="ChEBI" id="CHEBI:29035"/>
    </cofactor>
</comment>
<sequence>MKKNIRIIVIVLDSVGVGALQDAYKFGDEDSNTLGNIAKVLGGLNLPNLEKMGLGNIIPILGVKPQLSPIANFGKMAEVSAGKGSTSGHWELMGLHLSKAFPTYPNGFPKEIMDRFHKAIGIQTLGNYPVSGTEIIKVLGNEHIKTKKPIVYTSADSVFQIAAHEDIIPPEKLYKICKKAREILTGEHAISRVIARPFIGKNGKFTRTKRRKDFSLEPTGKMLLDYLKENEKEVLAVGKISDIFVSRGITKKFPTKNNLDGIKKIINLIGNNRGDMIFANLIDFDMLYGHRNNPEGYAKALAEFDENIPEILNSMKYNDILFITADHGCDPTTPSTDHSREYVPLIVYGKNIKSSVNLGIRKSFADVGKTISEILNIEAEIKG</sequence>